<dbReference type="GO" id="GO:0003677">
    <property type="term" value="F:DNA binding"/>
    <property type="evidence" value="ECO:0007669"/>
    <property type="project" value="InterPro"/>
</dbReference>
<dbReference type="EMBL" id="CABVIK010000037">
    <property type="protein sequence ID" value="VVP61621.1"/>
    <property type="molecule type" value="Genomic_DNA"/>
</dbReference>
<dbReference type="PANTHER" id="PTHR33215:SF13">
    <property type="entry name" value="PROTEIN DISTAL ANTENNA"/>
    <property type="match status" value="1"/>
</dbReference>
<dbReference type="SUPFAM" id="SSF46689">
    <property type="entry name" value="Homeodomain-like"/>
    <property type="match status" value="1"/>
</dbReference>
<proteinExistence type="inferred from homology"/>
<dbReference type="GO" id="GO:0004803">
    <property type="term" value="F:transposase activity"/>
    <property type="evidence" value="ECO:0007669"/>
    <property type="project" value="InterPro"/>
</dbReference>
<dbReference type="GO" id="GO:0006313">
    <property type="term" value="P:DNA transposition"/>
    <property type="evidence" value="ECO:0007669"/>
    <property type="project" value="InterPro"/>
</dbReference>
<dbReference type="PANTHER" id="PTHR33215">
    <property type="entry name" value="PROTEIN DISTAL ANTENNA"/>
    <property type="match status" value="1"/>
</dbReference>
<feature type="region of interest" description="Disordered" evidence="2">
    <location>
        <begin position="151"/>
        <end position="188"/>
    </location>
</feature>
<comment type="similarity">
    <text evidence="1">Belongs to the transposase 8 family.</text>
</comment>
<dbReference type="Pfam" id="PF01527">
    <property type="entry name" value="HTH_Tnp_1"/>
    <property type="match status" value="1"/>
</dbReference>
<protein>
    <recommendedName>
        <fullName evidence="5">Transposase</fullName>
    </recommendedName>
</protein>
<evidence type="ECO:0000313" key="3">
    <source>
        <dbReference type="EMBL" id="VVP61621.1"/>
    </source>
</evidence>
<evidence type="ECO:0008006" key="5">
    <source>
        <dbReference type="Google" id="ProtNLM"/>
    </source>
</evidence>
<reference evidence="3 4" key="1">
    <citation type="submission" date="2019-09" db="EMBL/GenBank/DDBJ databases">
        <authorList>
            <person name="Chandra G."/>
            <person name="Truman W A."/>
        </authorList>
    </citation>
    <scope>NUCLEOTIDE SEQUENCE [LARGE SCALE GENOMIC DNA]</scope>
    <source>
        <strain evidence="3">PS870</strain>
    </source>
</reference>
<sequence length="188" mass="21689">MSNPRYPEEFKIQAVNQVTEKKLPVADVAARLGVSTHSLYAWIKRYSKPQAERQQDDDQHAELRRLRAELKRVTIDGWYRRGRARHSPRSIMEPYTGLITPYCNQTHGIAYRNPWSQPCRGNSPDGSIDLFPLDHPERGGMWRLQGYALSHQPPRTESSTHSPMQPEYDCRDSPSLIESVPRCGRHPD</sequence>
<dbReference type="AlphaFoldDB" id="A0A5E7QHY8"/>
<evidence type="ECO:0000313" key="4">
    <source>
        <dbReference type="Proteomes" id="UP000349468"/>
    </source>
</evidence>
<dbReference type="InterPro" id="IPR051839">
    <property type="entry name" value="RD_transcriptional_regulator"/>
</dbReference>
<dbReference type="InterPro" id="IPR002514">
    <property type="entry name" value="Transposase_8"/>
</dbReference>
<gene>
    <name evidence="3" type="ORF">PS870_06384</name>
</gene>
<accession>A0A5E7QHY8</accession>
<dbReference type="Gene3D" id="1.10.10.60">
    <property type="entry name" value="Homeodomain-like"/>
    <property type="match status" value="1"/>
</dbReference>
<evidence type="ECO:0000256" key="2">
    <source>
        <dbReference type="SAM" id="MobiDB-lite"/>
    </source>
</evidence>
<feature type="compositionally biased region" description="Polar residues" evidence="2">
    <location>
        <begin position="153"/>
        <end position="163"/>
    </location>
</feature>
<evidence type="ECO:0000256" key="1">
    <source>
        <dbReference type="ARBA" id="ARBA00009964"/>
    </source>
</evidence>
<dbReference type="InterPro" id="IPR009057">
    <property type="entry name" value="Homeodomain-like_sf"/>
</dbReference>
<dbReference type="Proteomes" id="UP000349468">
    <property type="component" value="Unassembled WGS sequence"/>
</dbReference>
<name>A0A5E7QHY8_PSEFL</name>
<organism evidence="3 4">
    <name type="scientific">Pseudomonas fluorescens</name>
    <dbReference type="NCBI Taxonomy" id="294"/>
    <lineage>
        <taxon>Bacteria</taxon>
        <taxon>Pseudomonadati</taxon>
        <taxon>Pseudomonadota</taxon>
        <taxon>Gammaproteobacteria</taxon>
        <taxon>Pseudomonadales</taxon>
        <taxon>Pseudomonadaceae</taxon>
        <taxon>Pseudomonas</taxon>
    </lineage>
</organism>